<evidence type="ECO:0000256" key="1">
    <source>
        <dbReference type="SAM" id="MobiDB-lite"/>
    </source>
</evidence>
<feature type="region of interest" description="Disordered" evidence="1">
    <location>
        <begin position="333"/>
        <end position="352"/>
    </location>
</feature>
<dbReference type="Pfam" id="PF07584">
    <property type="entry name" value="BatA"/>
    <property type="match status" value="1"/>
</dbReference>
<keyword evidence="5" id="KW-1185">Reference proteome</keyword>
<feature type="transmembrane region" description="Helical" evidence="2">
    <location>
        <begin position="57"/>
        <end position="75"/>
    </location>
</feature>
<evidence type="ECO:0000313" key="5">
    <source>
        <dbReference type="Proteomes" id="UP001501083"/>
    </source>
</evidence>
<dbReference type="PANTHER" id="PTHR37464:SF1">
    <property type="entry name" value="BLL2463 PROTEIN"/>
    <property type="match status" value="1"/>
</dbReference>
<dbReference type="NCBIfam" id="TIGR02226">
    <property type="entry name" value="two_anch"/>
    <property type="match status" value="1"/>
</dbReference>
<gene>
    <name evidence="4" type="ORF">GCM10025759_34030</name>
</gene>
<dbReference type="InterPro" id="IPR011933">
    <property type="entry name" value="Double_TM_dom"/>
</dbReference>
<evidence type="ECO:0000259" key="3">
    <source>
        <dbReference type="Pfam" id="PF07584"/>
    </source>
</evidence>
<dbReference type="Proteomes" id="UP001501083">
    <property type="component" value="Unassembled WGS sequence"/>
</dbReference>
<sequence>MSLVFLLPAGLAALAALLLPLLIHLARRSEQRPTEFAALRWLRQKPRPRHRIRFDEWPLLLVRLLLLALTALLLARPALLGDTRAQAHVAIAPGVDLAQARAAFGTTPAQWHWLAADFPAIETSAPESQASITSLVRELDARLPIDAPLTVFVPERIDGADGQRMALGRKVDWRVLPATRAASDAPATSTRAPSPSVRYAPGREPALRYLRAAHAAWQGDARATLDIAPSSQPLSPTTRSLVWLVPGPLPSVIAEWIRNGGTALVDAQAQVESASTATPLWRDDTGAVLVDGATFGRGRLMRLHRELSPQAMPQLLDASFPRHLRALFEAVPPPPSRAHAREHAPVTGGPTFTAPPRELASWLVLAIALVFLLERWMATGRRRTVAP</sequence>
<feature type="transmembrane region" description="Helical" evidence="2">
    <location>
        <begin position="359"/>
        <end position="378"/>
    </location>
</feature>
<accession>A0ABP9LSW0</accession>
<keyword evidence="2" id="KW-0472">Membrane</keyword>
<proteinExistence type="predicted"/>
<evidence type="ECO:0000313" key="4">
    <source>
        <dbReference type="EMBL" id="GAA5082456.1"/>
    </source>
</evidence>
<keyword evidence="2" id="KW-1133">Transmembrane helix</keyword>
<comment type="caution">
    <text evidence="4">The sequence shown here is derived from an EMBL/GenBank/DDBJ whole genome shotgun (WGS) entry which is preliminary data.</text>
</comment>
<evidence type="ECO:0000256" key="2">
    <source>
        <dbReference type="SAM" id="Phobius"/>
    </source>
</evidence>
<dbReference type="EMBL" id="BAABKY010000006">
    <property type="protein sequence ID" value="GAA5082456.1"/>
    <property type="molecule type" value="Genomic_DNA"/>
</dbReference>
<name>A0ABP9LSW0_9GAMM</name>
<keyword evidence="2" id="KW-0812">Transmembrane</keyword>
<dbReference type="PANTHER" id="PTHR37464">
    <property type="entry name" value="BLL2463 PROTEIN"/>
    <property type="match status" value="1"/>
</dbReference>
<dbReference type="RefSeq" id="WP_158984066.1">
    <property type="nucleotide sequence ID" value="NZ_BAABKY010000006.1"/>
</dbReference>
<dbReference type="InterPro" id="IPR024163">
    <property type="entry name" value="Aerotolerance_reg_N"/>
</dbReference>
<organism evidence="4 5">
    <name type="scientific">Lysobacter panacisoli</name>
    <dbReference type="NCBI Taxonomy" id="1255263"/>
    <lineage>
        <taxon>Bacteria</taxon>
        <taxon>Pseudomonadati</taxon>
        <taxon>Pseudomonadota</taxon>
        <taxon>Gammaproteobacteria</taxon>
        <taxon>Lysobacterales</taxon>
        <taxon>Lysobacteraceae</taxon>
        <taxon>Lysobacter</taxon>
    </lineage>
</organism>
<reference evidence="5" key="1">
    <citation type="journal article" date="2019" name="Int. J. Syst. Evol. Microbiol.">
        <title>The Global Catalogue of Microorganisms (GCM) 10K type strain sequencing project: providing services to taxonomists for standard genome sequencing and annotation.</title>
        <authorList>
            <consortium name="The Broad Institute Genomics Platform"/>
            <consortium name="The Broad Institute Genome Sequencing Center for Infectious Disease"/>
            <person name="Wu L."/>
            <person name="Ma J."/>
        </authorList>
    </citation>
    <scope>NUCLEOTIDE SEQUENCE [LARGE SCALE GENOMIC DNA]</scope>
    <source>
        <strain evidence="5">JCM 19212</strain>
    </source>
</reference>
<protein>
    <submittedName>
        <fullName evidence="4">BatA domain-containing protein</fullName>
    </submittedName>
</protein>
<feature type="domain" description="Aerotolerance regulator N-terminal" evidence="3">
    <location>
        <begin position="3"/>
        <end position="77"/>
    </location>
</feature>